<protein>
    <submittedName>
        <fullName evidence="1">Uncharacterized protein</fullName>
    </submittedName>
</protein>
<organism evidence="1 2">
    <name type="scientific">Phaseolus coccineus</name>
    <name type="common">Scarlet runner bean</name>
    <name type="synonym">Phaseolus multiflorus</name>
    <dbReference type="NCBI Taxonomy" id="3886"/>
    <lineage>
        <taxon>Eukaryota</taxon>
        <taxon>Viridiplantae</taxon>
        <taxon>Streptophyta</taxon>
        <taxon>Embryophyta</taxon>
        <taxon>Tracheophyta</taxon>
        <taxon>Spermatophyta</taxon>
        <taxon>Magnoliopsida</taxon>
        <taxon>eudicotyledons</taxon>
        <taxon>Gunneridae</taxon>
        <taxon>Pentapetalae</taxon>
        <taxon>rosids</taxon>
        <taxon>fabids</taxon>
        <taxon>Fabales</taxon>
        <taxon>Fabaceae</taxon>
        <taxon>Papilionoideae</taxon>
        <taxon>50 kb inversion clade</taxon>
        <taxon>NPAAA clade</taxon>
        <taxon>indigoferoid/millettioid clade</taxon>
        <taxon>Phaseoleae</taxon>
        <taxon>Phaseolus</taxon>
    </lineage>
</organism>
<dbReference type="EMBL" id="JAYMYR010000002">
    <property type="protein sequence ID" value="KAK7378150.1"/>
    <property type="molecule type" value="Genomic_DNA"/>
</dbReference>
<evidence type="ECO:0000313" key="2">
    <source>
        <dbReference type="Proteomes" id="UP001374584"/>
    </source>
</evidence>
<evidence type="ECO:0000313" key="1">
    <source>
        <dbReference type="EMBL" id="KAK7378150.1"/>
    </source>
</evidence>
<keyword evidence="2" id="KW-1185">Reference proteome</keyword>
<dbReference type="AlphaFoldDB" id="A0AAN9NRR5"/>
<name>A0AAN9NRR5_PHACN</name>
<accession>A0AAN9NRR5</accession>
<sequence>MESERERRVKKVERKIQRRVQLFDHLSDSSFGDLTSSVSVCVDVHCFCFVNQALINSRLFSRYTKEQAVNKQYISRTLRSNSHVERSNLIVLLPVCSTHLIGVVNNLQCNTDGLLCYNYTEKLLLLCCLQSSVFLSNDFSSLHFQSKLPLHEGVS</sequence>
<dbReference type="Proteomes" id="UP001374584">
    <property type="component" value="Unassembled WGS sequence"/>
</dbReference>
<reference evidence="1 2" key="1">
    <citation type="submission" date="2024-01" db="EMBL/GenBank/DDBJ databases">
        <title>The genomes of 5 underutilized Papilionoideae crops provide insights into root nodulation and disease resistanc.</title>
        <authorList>
            <person name="Jiang F."/>
        </authorList>
    </citation>
    <scope>NUCLEOTIDE SEQUENCE [LARGE SCALE GENOMIC DNA]</scope>
    <source>
        <strain evidence="1">JINMINGXINNONG_FW02</strain>
        <tissue evidence="1">Leaves</tissue>
    </source>
</reference>
<proteinExistence type="predicted"/>
<comment type="caution">
    <text evidence="1">The sequence shown here is derived from an EMBL/GenBank/DDBJ whole genome shotgun (WGS) entry which is preliminary data.</text>
</comment>
<gene>
    <name evidence="1" type="ORF">VNO80_03587</name>
</gene>